<protein>
    <submittedName>
        <fullName evidence="2">Uncharacterized protein</fullName>
    </submittedName>
</protein>
<proteinExistence type="predicted"/>
<keyword evidence="3" id="KW-1185">Reference proteome</keyword>
<feature type="chain" id="PRO_5047329576" evidence="1">
    <location>
        <begin position="24"/>
        <end position="133"/>
    </location>
</feature>
<comment type="caution">
    <text evidence="2">The sequence shown here is derived from an EMBL/GenBank/DDBJ whole genome shotgun (WGS) entry which is preliminary data.</text>
</comment>
<keyword evidence="1" id="KW-0732">Signal</keyword>
<organism evidence="2 3">
    <name type="scientific">Acetobacter suratthaniensis</name>
    <dbReference type="NCBI Taxonomy" id="1502841"/>
    <lineage>
        <taxon>Bacteria</taxon>
        <taxon>Pseudomonadati</taxon>
        <taxon>Pseudomonadota</taxon>
        <taxon>Alphaproteobacteria</taxon>
        <taxon>Acetobacterales</taxon>
        <taxon>Acetobacteraceae</taxon>
        <taxon>Acetobacter</taxon>
    </lineage>
</organism>
<accession>A0ABS3LMS3</accession>
<evidence type="ECO:0000256" key="1">
    <source>
        <dbReference type="SAM" id="SignalP"/>
    </source>
</evidence>
<sequence>MKRSFLYGAFFLSCSLGMGAAHAAPSLQSMDCRHLVVEDVRLTDLISARQNKDIAATEKASAFSVTFDPLPGFGIMNGMTLTPAGHGGVSEGDDMKLEDLEKRLSEVRNLEQKKLCPNITVPSDAQPRLSDDQ</sequence>
<dbReference type="Proteomes" id="UP000664399">
    <property type="component" value="Unassembled WGS sequence"/>
</dbReference>
<name>A0ABS3LMS3_9PROT</name>
<gene>
    <name evidence="2" type="ORF">J2D75_09140</name>
</gene>
<feature type="signal peptide" evidence="1">
    <location>
        <begin position="1"/>
        <end position="23"/>
    </location>
</feature>
<dbReference type="EMBL" id="JAFVMG010000008">
    <property type="protein sequence ID" value="MBO1328642.1"/>
    <property type="molecule type" value="Genomic_DNA"/>
</dbReference>
<reference evidence="2 3" key="1">
    <citation type="submission" date="2021-03" db="EMBL/GenBank/DDBJ databases">
        <title>The complete genome sequence of Acetobacter suratthaniensis TBRC 1719.</title>
        <authorList>
            <person name="Charoenyingcharoen P."/>
            <person name="Yukphan P."/>
        </authorList>
    </citation>
    <scope>NUCLEOTIDE SEQUENCE [LARGE SCALE GENOMIC DNA]</scope>
    <source>
        <strain evidence="2 3">TBRC 1719</strain>
    </source>
</reference>
<dbReference type="RefSeq" id="WP_207854514.1">
    <property type="nucleotide sequence ID" value="NZ_JAFVMG010000008.1"/>
</dbReference>
<evidence type="ECO:0000313" key="3">
    <source>
        <dbReference type="Proteomes" id="UP000664399"/>
    </source>
</evidence>
<evidence type="ECO:0000313" key="2">
    <source>
        <dbReference type="EMBL" id="MBO1328642.1"/>
    </source>
</evidence>